<proteinExistence type="inferred from homology"/>
<comment type="subcellular location">
    <subcellularLocation>
        <location evidence="1">Membrane</location>
        <topology evidence="1">Multi-pass membrane protein</topology>
    </subcellularLocation>
</comment>
<dbReference type="PANTHER" id="PTHR21716:SF4">
    <property type="entry name" value="TRANSMEMBRANE PROTEIN 245"/>
    <property type="match status" value="1"/>
</dbReference>
<feature type="transmembrane region" description="Helical" evidence="6">
    <location>
        <begin position="35"/>
        <end position="53"/>
    </location>
</feature>
<evidence type="ECO:0000313" key="7">
    <source>
        <dbReference type="EMBL" id="KAA5536789.1"/>
    </source>
</evidence>
<keyword evidence="5 6" id="KW-0472">Membrane</keyword>
<dbReference type="EMBL" id="VWSH01000001">
    <property type="protein sequence ID" value="KAA5536789.1"/>
    <property type="molecule type" value="Genomic_DNA"/>
</dbReference>
<feature type="transmembrane region" description="Helical" evidence="6">
    <location>
        <begin position="203"/>
        <end position="223"/>
    </location>
</feature>
<evidence type="ECO:0000256" key="6">
    <source>
        <dbReference type="SAM" id="Phobius"/>
    </source>
</evidence>
<feature type="transmembrane region" description="Helical" evidence="6">
    <location>
        <begin position="229"/>
        <end position="251"/>
    </location>
</feature>
<reference evidence="7 8" key="1">
    <citation type="submission" date="2019-09" db="EMBL/GenBank/DDBJ databases">
        <title>Genome sequence and assembly of Taibaiella sp.</title>
        <authorList>
            <person name="Chhetri G."/>
        </authorList>
    </citation>
    <scope>NUCLEOTIDE SEQUENCE [LARGE SCALE GENOMIC DNA]</scope>
    <source>
        <strain evidence="7 8">KVB11</strain>
    </source>
</reference>
<evidence type="ECO:0000256" key="4">
    <source>
        <dbReference type="ARBA" id="ARBA00022989"/>
    </source>
</evidence>
<keyword evidence="4 6" id="KW-1133">Transmembrane helix</keyword>
<gene>
    <name evidence="7" type="ORF">F0919_03715</name>
</gene>
<evidence type="ECO:0000256" key="2">
    <source>
        <dbReference type="ARBA" id="ARBA00009773"/>
    </source>
</evidence>
<comment type="caution">
    <text evidence="7">The sequence shown here is derived from an EMBL/GenBank/DDBJ whole genome shotgun (WGS) entry which is preliminary data.</text>
</comment>
<evidence type="ECO:0000313" key="8">
    <source>
        <dbReference type="Proteomes" id="UP000323632"/>
    </source>
</evidence>
<feature type="transmembrane region" description="Helical" evidence="6">
    <location>
        <begin position="12"/>
        <end position="29"/>
    </location>
</feature>
<sequence length="347" mass="39098">MEFLRTNGLKQIILLLLISLIGIVLVWQLKYFIPGLLGAITLYILLRQYYFNLTIKRRWKKWMAAMVLIFLCVLLLALPIWIIVQLLLPKFNYAFDHTDQIMANAAHVIDWVKGNLPKLKINDEQIQQGLQRILLIVPTVINATLNATASMVLNTLTAFFILYFMLMSGRDMEKKLLSLLPLKEVNKDALWVETKNMVVSNSVGIPVLMICQCIIAVIGYWLFGIEQPVVWGILTGVASILPLIGTMIVWIPICVVVFVKGDIGIAIGLSLYCAIVVSNIDNVLRFTILKRIGDVHPLITVFGVILGLQLFGLMGLIFGPLLVAYFILLIKIYRLEFSSKKEVDGVL</sequence>
<dbReference type="AlphaFoldDB" id="A0A5M6CUC4"/>
<comment type="similarity">
    <text evidence="2">Belongs to the autoinducer-2 exporter (AI-2E) (TC 2.A.86) family.</text>
</comment>
<feature type="transmembrane region" description="Helical" evidence="6">
    <location>
        <begin position="147"/>
        <end position="166"/>
    </location>
</feature>
<protein>
    <submittedName>
        <fullName evidence="7">AI-2E family transporter</fullName>
    </submittedName>
</protein>
<feature type="transmembrane region" description="Helical" evidence="6">
    <location>
        <begin position="65"/>
        <end position="88"/>
    </location>
</feature>
<dbReference type="RefSeq" id="WP_150031366.1">
    <property type="nucleotide sequence ID" value="NZ_VWSH01000001.1"/>
</dbReference>
<keyword evidence="3 6" id="KW-0812">Transmembrane</keyword>
<organism evidence="7 8">
    <name type="scientific">Taibaiella lutea</name>
    <dbReference type="NCBI Taxonomy" id="2608001"/>
    <lineage>
        <taxon>Bacteria</taxon>
        <taxon>Pseudomonadati</taxon>
        <taxon>Bacteroidota</taxon>
        <taxon>Chitinophagia</taxon>
        <taxon>Chitinophagales</taxon>
        <taxon>Chitinophagaceae</taxon>
        <taxon>Taibaiella</taxon>
    </lineage>
</organism>
<dbReference type="Pfam" id="PF01594">
    <property type="entry name" value="AI-2E_transport"/>
    <property type="match status" value="1"/>
</dbReference>
<keyword evidence="8" id="KW-1185">Reference proteome</keyword>
<dbReference type="GO" id="GO:0016020">
    <property type="term" value="C:membrane"/>
    <property type="evidence" value="ECO:0007669"/>
    <property type="project" value="UniProtKB-SubCell"/>
</dbReference>
<dbReference type="Proteomes" id="UP000323632">
    <property type="component" value="Unassembled WGS sequence"/>
</dbReference>
<dbReference type="InterPro" id="IPR002549">
    <property type="entry name" value="AI-2E-like"/>
</dbReference>
<feature type="transmembrane region" description="Helical" evidence="6">
    <location>
        <begin position="300"/>
        <end position="330"/>
    </location>
</feature>
<name>A0A5M6CUC4_9BACT</name>
<feature type="transmembrane region" description="Helical" evidence="6">
    <location>
        <begin position="263"/>
        <end position="280"/>
    </location>
</feature>
<evidence type="ECO:0000256" key="3">
    <source>
        <dbReference type="ARBA" id="ARBA00022692"/>
    </source>
</evidence>
<dbReference type="PANTHER" id="PTHR21716">
    <property type="entry name" value="TRANSMEMBRANE PROTEIN"/>
    <property type="match status" value="1"/>
</dbReference>
<evidence type="ECO:0000256" key="5">
    <source>
        <dbReference type="ARBA" id="ARBA00023136"/>
    </source>
</evidence>
<evidence type="ECO:0000256" key="1">
    <source>
        <dbReference type="ARBA" id="ARBA00004141"/>
    </source>
</evidence>
<accession>A0A5M6CUC4</accession>